<feature type="chain" id="PRO_5047019476" evidence="1">
    <location>
        <begin position="20"/>
        <end position="213"/>
    </location>
</feature>
<gene>
    <name evidence="2" type="ORF">O0931_11935</name>
</gene>
<protein>
    <submittedName>
        <fullName evidence="2">Uncharacterized protein</fullName>
    </submittedName>
</protein>
<keyword evidence="3" id="KW-1185">Reference proteome</keyword>
<feature type="signal peptide" evidence="1">
    <location>
        <begin position="1"/>
        <end position="19"/>
    </location>
</feature>
<accession>A0ABT4KYK1</accession>
<reference evidence="2" key="1">
    <citation type="submission" date="2022-12" db="EMBL/GenBank/DDBJ databases">
        <title>Genome sequence of SJ11.</title>
        <authorList>
            <person name="Woo H."/>
        </authorList>
    </citation>
    <scope>NUCLEOTIDE SEQUENCE</scope>
    <source>
        <strain evidence="2">SJ11</strain>
    </source>
</reference>
<dbReference type="EMBL" id="JAPWGL010000003">
    <property type="protein sequence ID" value="MCZ4224013.1"/>
    <property type="molecule type" value="Genomic_DNA"/>
</dbReference>
<sequence length="213" mass="24448">MKYLLILLFLSANTKQVLAQALTYQDGSPAKEIKLVNVEGSELLYPNWRLGSAKIASGVIYSNLSLKYNLYDDQVYFLGKDSISMKFINPVNEFHIEKDMFKNGYPAVKTFNNLSYYLIMAEGKATLLKKLTKNIIEVKEFNSSVTTKKIMDDKIYFLLVDGKITQVKNDKNSFISILADKKNEIDSYLKTNKVNFKKDEDLTALIKFYNDLK</sequence>
<comment type="caution">
    <text evidence="2">The sequence shown here is derived from an EMBL/GenBank/DDBJ whole genome shotgun (WGS) entry which is preliminary data.</text>
</comment>
<name>A0ABT4KYK1_9SPHI</name>
<evidence type="ECO:0000256" key="1">
    <source>
        <dbReference type="SAM" id="SignalP"/>
    </source>
</evidence>
<keyword evidence="1" id="KW-0732">Signal</keyword>
<proteinExistence type="predicted"/>
<dbReference type="RefSeq" id="WP_269415808.1">
    <property type="nucleotide sequence ID" value="NZ_JAPWGL010000003.1"/>
</dbReference>
<organism evidence="2 3">
    <name type="scientific">Pedobacter rhodius</name>
    <dbReference type="NCBI Taxonomy" id="3004098"/>
    <lineage>
        <taxon>Bacteria</taxon>
        <taxon>Pseudomonadati</taxon>
        <taxon>Bacteroidota</taxon>
        <taxon>Sphingobacteriia</taxon>
        <taxon>Sphingobacteriales</taxon>
        <taxon>Sphingobacteriaceae</taxon>
        <taxon>Pedobacter</taxon>
    </lineage>
</organism>
<dbReference type="Proteomes" id="UP001144341">
    <property type="component" value="Unassembled WGS sequence"/>
</dbReference>
<evidence type="ECO:0000313" key="2">
    <source>
        <dbReference type="EMBL" id="MCZ4224013.1"/>
    </source>
</evidence>
<evidence type="ECO:0000313" key="3">
    <source>
        <dbReference type="Proteomes" id="UP001144341"/>
    </source>
</evidence>